<dbReference type="InterPro" id="IPR052158">
    <property type="entry name" value="INH-QAR"/>
</dbReference>
<keyword evidence="6" id="KW-1185">Reference proteome</keyword>
<dbReference type="Pfam" id="PF12833">
    <property type="entry name" value="HTH_18"/>
    <property type="match status" value="1"/>
</dbReference>
<evidence type="ECO:0000313" key="6">
    <source>
        <dbReference type="Proteomes" id="UP000655287"/>
    </source>
</evidence>
<evidence type="ECO:0000313" key="5">
    <source>
        <dbReference type="EMBL" id="GII80942.1"/>
    </source>
</evidence>
<dbReference type="Proteomes" id="UP000655287">
    <property type="component" value="Unassembled WGS sequence"/>
</dbReference>
<dbReference type="PANTHER" id="PTHR43130:SF3">
    <property type="entry name" value="HTH-TYPE TRANSCRIPTIONAL REGULATOR RV1931C"/>
    <property type="match status" value="1"/>
</dbReference>
<evidence type="ECO:0000256" key="1">
    <source>
        <dbReference type="ARBA" id="ARBA00023015"/>
    </source>
</evidence>
<protein>
    <submittedName>
        <fullName evidence="5">AraC family transcriptional regulator</fullName>
    </submittedName>
</protein>
<dbReference type="InterPro" id="IPR018062">
    <property type="entry name" value="HTH_AraC-typ_CS"/>
</dbReference>
<dbReference type="SUPFAM" id="SSF52317">
    <property type="entry name" value="Class I glutamine amidotransferase-like"/>
    <property type="match status" value="1"/>
</dbReference>
<dbReference type="AlphaFoldDB" id="A0A919R768"/>
<dbReference type="SUPFAM" id="SSF46689">
    <property type="entry name" value="Homeodomain-like"/>
    <property type="match status" value="2"/>
</dbReference>
<dbReference type="Gene3D" id="3.40.50.880">
    <property type="match status" value="1"/>
</dbReference>
<sequence length="395" mass="43073">MARSQRSLSFGSTSPALAGIYDRHMSAHRVAVVVPRDFTLFELGVAVEAFAFPRPELGIEWYDVSVCTAEPGKAVAMGGLFGARIDHGIEAIDAAQTVIVPQADRIDRPAEPEVLDAIRRAYERGARLVSYCSGAFVLAAAGVLDGRHATTHWKYTKRLAEMYPLVKVDSDALYVDGGQVLTSAGTAAGIDLSLHIIGQDHGARVARHLARVMVVAPHREGGQAQFIMTPMPEPDHEPDGISRAMQYALGNLDADMNLHDLSSIAFMSSRNFSRRFREVTGTTPMKWLNHQRLTKVRELLEETDMPIERIALQTGFGSVVTLRQRFSQRLRTSPSAYRRAFQSGGLGEVDKFDTSARAAAETDAGWLPESLSEWIGLPAHRAGHPSAEGDTARAG</sequence>
<dbReference type="InterPro" id="IPR009057">
    <property type="entry name" value="Homeodomain-like_sf"/>
</dbReference>
<evidence type="ECO:0000256" key="2">
    <source>
        <dbReference type="ARBA" id="ARBA00023125"/>
    </source>
</evidence>
<dbReference type="PANTHER" id="PTHR43130">
    <property type="entry name" value="ARAC-FAMILY TRANSCRIPTIONAL REGULATOR"/>
    <property type="match status" value="1"/>
</dbReference>
<feature type="domain" description="HTH araC/xylS-type" evidence="4">
    <location>
        <begin position="242"/>
        <end position="340"/>
    </location>
</feature>
<gene>
    <name evidence="5" type="ORF">Sru01_59240</name>
</gene>
<dbReference type="InterPro" id="IPR029062">
    <property type="entry name" value="Class_I_gatase-like"/>
</dbReference>
<dbReference type="Gene3D" id="1.10.10.60">
    <property type="entry name" value="Homeodomain-like"/>
    <property type="match status" value="1"/>
</dbReference>
<keyword evidence="3" id="KW-0804">Transcription</keyword>
<proteinExistence type="predicted"/>
<dbReference type="Pfam" id="PF01965">
    <property type="entry name" value="DJ-1_PfpI"/>
    <property type="match status" value="1"/>
</dbReference>
<organism evidence="5 6">
    <name type="scientific">Sphaerisporangium rufum</name>
    <dbReference type="NCBI Taxonomy" id="1381558"/>
    <lineage>
        <taxon>Bacteria</taxon>
        <taxon>Bacillati</taxon>
        <taxon>Actinomycetota</taxon>
        <taxon>Actinomycetes</taxon>
        <taxon>Streptosporangiales</taxon>
        <taxon>Streptosporangiaceae</taxon>
        <taxon>Sphaerisporangium</taxon>
    </lineage>
</organism>
<accession>A0A919R768</accession>
<dbReference type="PROSITE" id="PS01124">
    <property type="entry name" value="HTH_ARAC_FAMILY_2"/>
    <property type="match status" value="1"/>
</dbReference>
<dbReference type="InterPro" id="IPR002818">
    <property type="entry name" value="DJ-1/PfpI"/>
</dbReference>
<reference evidence="5" key="1">
    <citation type="submission" date="2021-01" db="EMBL/GenBank/DDBJ databases">
        <title>Whole genome shotgun sequence of Sphaerisporangium rufum NBRC 109079.</title>
        <authorList>
            <person name="Komaki H."/>
            <person name="Tamura T."/>
        </authorList>
    </citation>
    <scope>NUCLEOTIDE SEQUENCE</scope>
    <source>
        <strain evidence="5">NBRC 109079</strain>
    </source>
</reference>
<dbReference type="GO" id="GO:0003700">
    <property type="term" value="F:DNA-binding transcription factor activity"/>
    <property type="evidence" value="ECO:0007669"/>
    <property type="project" value="InterPro"/>
</dbReference>
<name>A0A919R768_9ACTN</name>
<evidence type="ECO:0000256" key="3">
    <source>
        <dbReference type="ARBA" id="ARBA00023163"/>
    </source>
</evidence>
<dbReference type="SMART" id="SM00342">
    <property type="entry name" value="HTH_ARAC"/>
    <property type="match status" value="1"/>
</dbReference>
<dbReference type="GO" id="GO:0043565">
    <property type="term" value="F:sequence-specific DNA binding"/>
    <property type="evidence" value="ECO:0007669"/>
    <property type="project" value="InterPro"/>
</dbReference>
<evidence type="ECO:0000259" key="4">
    <source>
        <dbReference type="PROSITE" id="PS01124"/>
    </source>
</evidence>
<dbReference type="PROSITE" id="PS00041">
    <property type="entry name" value="HTH_ARAC_FAMILY_1"/>
    <property type="match status" value="1"/>
</dbReference>
<dbReference type="EMBL" id="BOOU01000084">
    <property type="protein sequence ID" value="GII80942.1"/>
    <property type="molecule type" value="Genomic_DNA"/>
</dbReference>
<dbReference type="CDD" id="cd03137">
    <property type="entry name" value="GATase1_AraC_1"/>
    <property type="match status" value="1"/>
</dbReference>
<keyword evidence="1" id="KW-0805">Transcription regulation</keyword>
<comment type="caution">
    <text evidence="5">The sequence shown here is derived from an EMBL/GenBank/DDBJ whole genome shotgun (WGS) entry which is preliminary data.</text>
</comment>
<dbReference type="InterPro" id="IPR018060">
    <property type="entry name" value="HTH_AraC"/>
</dbReference>
<keyword evidence="2" id="KW-0238">DNA-binding</keyword>